<dbReference type="SMART" id="SM00422">
    <property type="entry name" value="HTH_MERR"/>
    <property type="match status" value="1"/>
</dbReference>
<feature type="coiled-coil region" evidence="4">
    <location>
        <begin position="81"/>
        <end position="115"/>
    </location>
</feature>
<dbReference type="InterPro" id="IPR047057">
    <property type="entry name" value="MerR_fam"/>
</dbReference>
<evidence type="ECO:0000313" key="7">
    <source>
        <dbReference type="Proteomes" id="UP001250214"/>
    </source>
</evidence>
<dbReference type="PROSITE" id="PS00552">
    <property type="entry name" value="HTH_MERR_1"/>
    <property type="match status" value="1"/>
</dbReference>
<evidence type="ECO:0000256" key="4">
    <source>
        <dbReference type="SAM" id="Coils"/>
    </source>
</evidence>
<name>A0ABU2H4L6_9ACTN</name>
<dbReference type="CDD" id="cd04770">
    <property type="entry name" value="HTH_HMRTR"/>
    <property type="match status" value="1"/>
</dbReference>
<dbReference type="PRINTS" id="PR00040">
    <property type="entry name" value="HTHMERR"/>
</dbReference>
<reference evidence="7" key="1">
    <citation type="submission" date="2023-07" db="EMBL/GenBank/DDBJ databases">
        <title>Novel species in the genus Lipingzhangella isolated from Sambhar Salt Lake.</title>
        <authorList>
            <person name="Jiya N."/>
            <person name="Kajale S."/>
            <person name="Sharma A."/>
        </authorList>
    </citation>
    <scope>NUCLEOTIDE SEQUENCE [LARGE SCALE GENOMIC DNA]</scope>
    <source>
        <strain evidence="7">LS1_29</strain>
    </source>
</reference>
<protein>
    <submittedName>
        <fullName evidence="6">Heavy metal-responsive transcriptional regulator</fullName>
    </submittedName>
</protein>
<organism evidence="6 7">
    <name type="scientific">Lipingzhangella rawalii</name>
    <dbReference type="NCBI Taxonomy" id="2055835"/>
    <lineage>
        <taxon>Bacteria</taxon>
        <taxon>Bacillati</taxon>
        <taxon>Actinomycetota</taxon>
        <taxon>Actinomycetes</taxon>
        <taxon>Streptosporangiales</taxon>
        <taxon>Nocardiopsidaceae</taxon>
        <taxon>Lipingzhangella</taxon>
    </lineage>
</organism>
<keyword evidence="3" id="KW-0804">Transcription</keyword>
<keyword evidence="2" id="KW-0238">DNA-binding</keyword>
<dbReference type="InterPro" id="IPR009061">
    <property type="entry name" value="DNA-bd_dom_put_sf"/>
</dbReference>
<gene>
    <name evidence="6" type="ORF">RIF23_08105</name>
</gene>
<dbReference type="Pfam" id="PF13411">
    <property type="entry name" value="MerR_1"/>
    <property type="match status" value="1"/>
</dbReference>
<evidence type="ECO:0000259" key="5">
    <source>
        <dbReference type="PROSITE" id="PS50937"/>
    </source>
</evidence>
<sequence length="134" mass="14834">MRIGEFAREAGVTAKTVRFYEQTGLLPQPPRTAAGYRDYAPGDVERLRFVRSAQAAGLSLAEIGEVLRLSDSGQRPCAHVRDILTAHLEQVEERLVELRDARARLLRLAEIAEATDPGDCPPESVCRILRNHAS</sequence>
<dbReference type="RefSeq" id="WP_310911782.1">
    <property type="nucleotide sequence ID" value="NZ_JAVLVT010000003.1"/>
</dbReference>
<keyword evidence="4" id="KW-0175">Coiled coil</keyword>
<proteinExistence type="predicted"/>
<comment type="caution">
    <text evidence="6">The sequence shown here is derived from an EMBL/GenBank/DDBJ whole genome shotgun (WGS) entry which is preliminary data.</text>
</comment>
<dbReference type="Gene3D" id="1.10.1660.10">
    <property type="match status" value="1"/>
</dbReference>
<dbReference type="SUPFAM" id="SSF46955">
    <property type="entry name" value="Putative DNA-binding domain"/>
    <property type="match status" value="1"/>
</dbReference>
<dbReference type="InterPro" id="IPR000551">
    <property type="entry name" value="MerR-type_HTH_dom"/>
</dbReference>
<accession>A0ABU2H4L6</accession>
<dbReference type="PANTHER" id="PTHR30204:SF94">
    <property type="entry name" value="HEAVY METAL-DEPENDENT TRANSCRIPTIONAL REGULATOR HI_0293-RELATED"/>
    <property type="match status" value="1"/>
</dbReference>
<keyword evidence="7" id="KW-1185">Reference proteome</keyword>
<evidence type="ECO:0000313" key="6">
    <source>
        <dbReference type="EMBL" id="MDS1270254.1"/>
    </source>
</evidence>
<dbReference type="PANTHER" id="PTHR30204">
    <property type="entry name" value="REDOX-CYCLING DRUG-SENSING TRANSCRIPTIONAL ACTIVATOR SOXR"/>
    <property type="match status" value="1"/>
</dbReference>
<evidence type="ECO:0000256" key="2">
    <source>
        <dbReference type="ARBA" id="ARBA00023125"/>
    </source>
</evidence>
<evidence type="ECO:0000256" key="1">
    <source>
        <dbReference type="ARBA" id="ARBA00023015"/>
    </source>
</evidence>
<evidence type="ECO:0000256" key="3">
    <source>
        <dbReference type="ARBA" id="ARBA00023163"/>
    </source>
</evidence>
<dbReference type="PROSITE" id="PS50937">
    <property type="entry name" value="HTH_MERR_2"/>
    <property type="match status" value="1"/>
</dbReference>
<keyword evidence="1" id="KW-0805">Transcription regulation</keyword>
<dbReference type="Proteomes" id="UP001250214">
    <property type="component" value="Unassembled WGS sequence"/>
</dbReference>
<feature type="domain" description="HTH merR-type" evidence="5">
    <location>
        <begin position="1"/>
        <end position="69"/>
    </location>
</feature>
<dbReference type="EMBL" id="JAVLVT010000003">
    <property type="protein sequence ID" value="MDS1270254.1"/>
    <property type="molecule type" value="Genomic_DNA"/>
</dbReference>